<proteinExistence type="predicted"/>
<dbReference type="InterPro" id="IPR053238">
    <property type="entry name" value="RING-H2_zinc_finger"/>
</dbReference>
<keyword evidence="9" id="KW-1185">Reference proteome</keyword>
<evidence type="ECO:0000256" key="4">
    <source>
        <dbReference type="PROSITE-ProRule" id="PRU00175"/>
    </source>
</evidence>
<keyword evidence="2 4" id="KW-0863">Zinc-finger</keyword>
<gene>
    <name evidence="8" type="ORF">B0T16DRAFT_400972</name>
</gene>
<evidence type="ECO:0000313" key="8">
    <source>
        <dbReference type="EMBL" id="KAK0657130.1"/>
    </source>
</evidence>
<dbReference type="PROSITE" id="PS50089">
    <property type="entry name" value="ZF_RING_2"/>
    <property type="match status" value="1"/>
</dbReference>
<name>A0AA39YS53_9PEZI</name>
<organism evidence="8 9">
    <name type="scientific">Cercophora newfieldiana</name>
    <dbReference type="NCBI Taxonomy" id="92897"/>
    <lineage>
        <taxon>Eukaryota</taxon>
        <taxon>Fungi</taxon>
        <taxon>Dikarya</taxon>
        <taxon>Ascomycota</taxon>
        <taxon>Pezizomycotina</taxon>
        <taxon>Sordariomycetes</taxon>
        <taxon>Sordariomycetidae</taxon>
        <taxon>Sordariales</taxon>
        <taxon>Lasiosphaeriaceae</taxon>
        <taxon>Cercophora</taxon>
    </lineage>
</organism>
<dbReference type="Pfam" id="PF13639">
    <property type="entry name" value="zf-RING_2"/>
    <property type="match status" value="1"/>
</dbReference>
<evidence type="ECO:0000256" key="1">
    <source>
        <dbReference type="ARBA" id="ARBA00022723"/>
    </source>
</evidence>
<evidence type="ECO:0000256" key="5">
    <source>
        <dbReference type="SAM" id="MobiDB-lite"/>
    </source>
</evidence>
<keyword evidence="3" id="KW-0862">Zinc</keyword>
<dbReference type="SUPFAM" id="SSF57850">
    <property type="entry name" value="RING/U-box"/>
    <property type="match status" value="1"/>
</dbReference>
<accession>A0AA39YS53</accession>
<dbReference type="PANTHER" id="PTHR14155">
    <property type="entry name" value="RING FINGER DOMAIN-CONTAINING"/>
    <property type="match status" value="1"/>
</dbReference>
<feature type="transmembrane region" description="Helical" evidence="6">
    <location>
        <begin position="222"/>
        <end position="247"/>
    </location>
</feature>
<comment type="caution">
    <text evidence="8">The sequence shown here is derived from an EMBL/GenBank/DDBJ whole genome shotgun (WGS) entry which is preliminary data.</text>
</comment>
<dbReference type="Proteomes" id="UP001174936">
    <property type="component" value="Unassembled WGS sequence"/>
</dbReference>
<dbReference type="GO" id="GO:0008270">
    <property type="term" value="F:zinc ion binding"/>
    <property type="evidence" value="ECO:0007669"/>
    <property type="project" value="UniProtKB-KW"/>
</dbReference>
<sequence length="531" mass="58381">MSTTVDEIRNVVLLLSNPSWARPAATTVINITAFSSEITYSTRTRGNITVLSSRNAPSANGLLYVPDLPATDPCVKQSAPFLPDSVVRRSNLPPTNYNLVAIAPWISSTCSKKYMDAASSAPIRALIFYRPSNSSATPPAATSAVWDINGSTRWRAQASYLVFAVPGLVGQDMMRQLSLYSGNVTEVPFAQNISKIYSPGANDYVRIWTDMDVSTPSTLFGIWVYFLIVVAVLVFIISATSLTMHLAQAGRRMSLRRRVISGEVNLEGMGIKKLTVPMLAIQRFPLYTYRYEPPRTSSPISPKFSRGSHSHDDEETQHDQALPEGSRQEPASPRGAMASETPLANPVVSSSIATDSQPLCAICLQRFQNRITVIREIGCGHIFHPECIDEFLSEVSSLCPICKANMLPKGYCPKITNETVRRELAIRRLRHSGRSGSDAGCNTRKDLMCGLGSAVKNRVFGSNATQAPTIKTKTSKPKRVLKDVQPMRSGQAPDSVTRERMRALAGSPLEDRPGTPITRWKRIKNRIFPGY</sequence>
<evidence type="ECO:0000313" key="9">
    <source>
        <dbReference type="Proteomes" id="UP001174936"/>
    </source>
</evidence>
<reference evidence="8" key="1">
    <citation type="submission" date="2023-06" db="EMBL/GenBank/DDBJ databases">
        <title>Genome-scale phylogeny and comparative genomics of the fungal order Sordariales.</title>
        <authorList>
            <consortium name="Lawrence Berkeley National Laboratory"/>
            <person name="Hensen N."/>
            <person name="Bonometti L."/>
            <person name="Westerberg I."/>
            <person name="Brannstrom I.O."/>
            <person name="Guillou S."/>
            <person name="Cros-Aarteil S."/>
            <person name="Calhoun S."/>
            <person name="Haridas S."/>
            <person name="Kuo A."/>
            <person name="Mondo S."/>
            <person name="Pangilinan J."/>
            <person name="Riley R."/>
            <person name="Labutti K."/>
            <person name="Andreopoulos B."/>
            <person name="Lipzen A."/>
            <person name="Chen C."/>
            <person name="Yanf M."/>
            <person name="Daum C."/>
            <person name="Ng V."/>
            <person name="Clum A."/>
            <person name="Steindorff A."/>
            <person name="Ohm R."/>
            <person name="Martin F."/>
            <person name="Silar P."/>
            <person name="Natvig D."/>
            <person name="Lalanne C."/>
            <person name="Gautier V."/>
            <person name="Ament-Velasquez S.L."/>
            <person name="Kruys A."/>
            <person name="Hutchinson M.I."/>
            <person name="Powell A.J."/>
            <person name="Barry K."/>
            <person name="Miller A.N."/>
            <person name="Grigoriev I.V."/>
            <person name="Debuchy R."/>
            <person name="Gladieux P."/>
            <person name="Thoren M.H."/>
            <person name="Johannesson H."/>
        </authorList>
    </citation>
    <scope>NUCLEOTIDE SEQUENCE</scope>
    <source>
        <strain evidence="8">SMH2532-1</strain>
    </source>
</reference>
<dbReference type="AlphaFoldDB" id="A0AA39YS53"/>
<evidence type="ECO:0000256" key="6">
    <source>
        <dbReference type="SAM" id="Phobius"/>
    </source>
</evidence>
<protein>
    <recommendedName>
        <fullName evidence="7">RING-type domain-containing protein</fullName>
    </recommendedName>
</protein>
<evidence type="ECO:0000256" key="3">
    <source>
        <dbReference type="ARBA" id="ARBA00022833"/>
    </source>
</evidence>
<keyword evidence="1" id="KW-0479">Metal-binding</keyword>
<keyword evidence="6" id="KW-0812">Transmembrane</keyword>
<evidence type="ECO:0000259" key="7">
    <source>
        <dbReference type="PROSITE" id="PS50089"/>
    </source>
</evidence>
<dbReference type="Gene3D" id="3.30.40.10">
    <property type="entry name" value="Zinc/RING finger domain, C3HC4 (zinc finger)"/>
    <property type="match status" value="1"/>
</dbReference>
<feature type="domain" description="RING-type" evidence="7">
    <location>
        <begin position="360"/>
        <end position="403"/>
    </location>
</feature>
<dbReference type="PANTHER" id="PTHR14155:SF627">
    <property type="entry name" value="OS06G0192800 PROTEIN"/>
    <property type="match status" value="1"/>
</dbReference>
<keyword evidence="6" id="KW-0472">Membrane</keyword>
<keyword evidence="6" id="KW-1133">Transmembrane helix</keyword>
<dbReference type="SMART" id="SM00184">
    <property type="entry name" value="RING"/>
    <property type="match status" value="1"/>
</dbReference>
<dbReference type="EMBL" id="JAULSV010000001">
    <property type="protein sequence ID" value="KAK0657130.1"/>
    <property type="molecule type" value="Genomic_DNA"/>
</dbReference>
<feature type="region of interest" description="Disordered" evidence="5">
    <location>
        <begin position="296"/>
        <end position="339"/>
    </location>
</feature>
<dbReference type="InterPro" id="IPR013083">
    <property type="entry name" value="Znf_RING/FYVE/PHD"/>
</dbReference>
<evidence type="ECO:0000256" key="2">
    <source>
        <dbReference type="ARBA" id="ARBA00022771"/>
    </source>
</evidence>
<dbReference type="InterPro" id="IPR001841">
    <property type="entry name" value="Znf_RING"/>
</dbReference>